<gene>
    <name evidence="1" type="ORF">CJ232_10900</name>
</gene>
<dbReference type="AlphaFoldDB" id="A0A2N6Q349"/>
<evidence type="ECO:0000313" key="1">
    <source>
        <dbReference type="EMBL" id="PMC07498.1"/>
    </source>
</evidence>
<feature type="non-terminal residue" evidence="1">
    <location>
        <position position="1"/>
    </location>
</feature>
<dbReference type="Proteomes" id="UP000235661">
    <property type="component" value="Unassembled WGS sequence"/>
</dbReference>
<dbReference type="EMBL" id="PNGI01000034">
    <property type="protein sequence ID" value="PMC07498.1"/>
    <property type="molecule type" value="Genomic_DNA"/>
</dbReference>
<name>A0A2N6Q349_9BACT</name>
<dbReference type="RefSeq" id="WP_180961629.1">
    <property type="nucleotide sequence ID" value="NZ_PNGI01000034.1"/>
</dbReference>
<proteinExistence type="predicted"/>
<accession>A0A2N6Q349</accession>
<evidence type="ECO:0000313" key="2">
    <source>
        <dbReference type="Proteomes" id="UP000235661"/>
    </source>
</evidence>
<reference evidence="1 2" key="1">
    <citation type="submission" date="2017-09" db="EMBL/GenBank/DDBJ databases">
        <title>Bacterial strain isolated from the female urinary microbiota.</title>
        <authorList>
            <person name="Thomas-White K."/>
            <person name="Kumar N."/>
            <person name="Forster S."/>
            <person name="Putonti C."/>
            <person name="Lawley T."/>
            <person name="Wolfe A.J."/>
        </authorList>
    </citation>
    <scope>NUCLEOTIDE SEQUENCE [LARGE SCALE GENOMIC DNA]</scope>
    <source>
        <strain evidence="1 2">UMB0818</strain>
    </source>
</reference>
<sequence length="91" mass="10415">GLKAQEEYSPGQSPWVKICQQTGALKAQKEEERGEITFFIIAMEGHGTTRKCRENSQKKSFLKKYSLAKFVTFGERWHSLVTIKDYTSLAL</sequence>
<organism evidence="1 2">
    <name type="scientific">Hoylesella timonensis</name>
    <dbReference type="NCBI Taxonomy" id="386414"/>
    <lineage>
        <taxon>Bacteria</taxon>
        <taxon>Pseudomonadati</taxon>
        <taxon>Bacteroidota</taxon>
        <taxon>Bacteroidia</taxon>
        <taxon>Bacteroidales</taxon>
        <taxon>Prevotellaceae</taxon>
        <taxon>Hoylesella</taxon>
    </lineage>
</organism>
<comment type="caution">
    <text evidence="1">The sequence shown here is derived from an EMBL/GenBank/DDBJ whole genome shotgun (WGS) entry which is preliminary data.</text>
</comment>
<protein>
    <submittedName>
        <fullName evidence="1">Uncharacterized protein</fullName>
    </submittedName>
</protein>